<protein>
    <recommendedName>
        <fullName evidence="3">DUF5133 domain-containing protein</fullName>
    </recommendedName>
</protein>
<keyword evidence="2" id="KW-1185">Reference proteome</keyword>
<accession>A0A1E5PGG6</accession>
<organism evidence="1 2">
    <name type="scientific">Streptomyces agglomeratus</name>
    <dbReference type="NCBI Taxonomy" id="285458"/>
    <lineage>
        <taxon>Bacteria</taxon>
        <taxon>Bacillati</taxon>
        <taxon>Actinomycetota</taxon>
        <taxon>Actinomycetes</taxon>
        <taxon>Kitasatosporales</taxon>
        <taxon>Streptomycetaceae</taxon>
        <taxon>Streptomyces</taxon>
    </lineage>
</organism>
<sequence length="84" mass="9050">MLMPEPRYVRNLLARYASARIALAEKYEPKWQRELDDVSYTLCVVTGTRLVADALAAADDILAGAGPCATKPRDALASQTALAA</sequence>
<dbReference type="Pfam" id="PF17196">
    <property type="entry name" value="DUF5133"/>
    <property type="match status" value="1"/>
</dbReference>
<dbReference type="Proteomes" id="UP000095759">
    <property type="component" value="Unassembled WGS sequence"/>
</dbReference>
<gene>
    <name evidence="1" type="ORF">AS594_33265</name>
</gene>
<dbReference type="OrthoDB" id="4320263at2"/>
<evidence type="ECO:0008006" key="3">
    <source>
        <dbReference type="Google" id="ProtNLM"/>
    </source>
</evidence>
<dbReference type="InterPro" id="IPR033457">
    <property type="entry name" value="DUF5133"/>
</dbReference>
<proteinExistence type="predicted"/>
<dbReference type="AlphaFoldDB" id="A0A1E5PGG6"/>
<evidence type="ECO:0000313" key="2">
    <source>
        <dbReference type="Proteomes" id="UP000095759"/>
    </source>
</evidence>
<evidence type="ECO:0000313" key="1">
    <source>
        <dbReference type="EMBL" id="OEJ28621.1"/>
    </source>
</evidence>
<dbReference type="EMBL" id="MEHJ01000001">
    <property type="protein sequence ID" value="OEJ28621.1"/>
    <property type="molecule type" value="Genomic_DNA"/>
</dbReference>
<reference evidence="1 2" key="1">
    <citation type="submission" date="2016-08" db="EMBL/GenBank/DDBJ databases">
        <title>Complete genome sequence of Streptomyces agglomeratus strain 6-3-2, a novel anti-MRSA actinomycete isolated from Wuli of Tebit, China.</title>
        <authorList>
            <person name="Chen X."/>
        </authorList>
    </citation>
    <scope>NUCLEOTIDE SEQUENCE [LARGE SCALE GENOMIC DNA]</scope>
    <source>
        <strain evidence="1 2">6-3-2</strain>
    </source>
</reference>
<comment type="caution">
    <text evidence="1">The sequence shown here is derived from an EMBL/GenBank/DDBJ whole genome shotgun (WGS) entry which is preliminary data.</text>
</comment>
<name>A0A1E5PGG6_9ACTN</name>